<gene>
    <name evidence="1" type="ORF">FFIC_090400</name>
</gene>
<name>A0A0K8MFA2_9LACO</name>
<protein>
    <submittedName>
        <fullName evidence="1">Phage protein</fullName>
    </submittedName>
</protein>
<organism evidence="1 2">
    <name type="scientific">Fructobacillus ficulneus</name>
    <dbReference type="NCBI Taxonomy" id="157463"/>
    <lineage>
        <taxon>Bacteria</taxon>
        <taxon>Bacillati</taxon>
        <taxon>Bacillota</taxon>
        <taxon>Bacilli</taxon>
        <taxon>Lactobacillales</taxon>
        <taxon>Lactobacillaceae</taxon>
        <taxon>Fructobacillus</taxon>
    </lineage>
</organism>
<dbReference type="Proteomes" id="UP000253891">
    <property type="component" value="Unassembled WGS sequence"/>
</dbReference>
<dbReference type="Gene3D" id="1.10.10.10">
    <property type="entry name" value="Winged helix-like DNA-binding domain superfamily/Winged helix DNA-binding domain"/>
    <property type="match status" value="1"/>
</dbReference>
<sequence length="107" mass="12482">MTNVRHQDQLTAREKAVYMALPFGQENAIKVHALAKKVGIPVRRLYSILSHLSEQGYLVGSLRNQQGGVYRIVNSDEYFYTLNMLRNNAKSYERRVNGLEQHRERFE</sequence>
<accession>A0A0K8MFA2</accession>
<evidence type="ECO:0000313" key="2">
    <source>
        <dbReference type="Proteomes" id="UP000253891"/>
    </source>
</evidence>
<dbReference type="EMBL" id="DF967986">
    <property type="protein sequence ID" value="GAO99216.1"/>
    <property type="molecule type" value="Genomic_DNA"/>
</dbReference>
<evidence type="ECO:0000313" key="1">
    <source>
        <dbReference type="EMBL" id="GAO99216.1"/>
    </source>
</evidence>
<dbReference type="STRING" id="157463.GCA_001047075_00139"/>
<keyword evidence="2" id="KW-1185">Reference proteome</keyword>
<proteinExistence type="predicted"/>
<dbReference type="OrthoDB" id="2151887at2"/>
<reference evidence="1 2" key="1">
    <citation type="journal article" date="2015" name="BMC Genomics">
        <title>Comparative genomics of Fructobacillus spp. and Leuconostoc spp. reveals niche-specific evolution of Fructobacillus spp.</title>
        <authorList>
            <person name="Endo A."/>
            <person name="Tanizawa Y."/>
            <person name="Tanaka N."/>
            <person name="Maeno S."/>
            <person name="Kumar H."/>
            <person name="Shiwa Y."/>
            <person name="Okada S."/>
            <person name="Yoshikawa H."/>
            <person name="Dicks L."/>
            <person name="Nakagawa J."/>
            <person name="Arita M."/>
        </authorList>
    </citation>
    <scope>NUCLEOTIDE SEQUENCE [LARGE SCALE GENOMIC DNA]</scope>
    <source>
        <strain evidence="1 2">JCM 12225</strain>
    </source>
</reference>
<dbReference type="RefSeq" id="WP_061992643.1">
    <property type="nucleotide sequence ID" value="NZ_DF967986.1"/>
</dbReference>
<dbReference type="InterPro" id="IPR036388">
    <property type="entry name" value="WH-like_DNA-bd_sf"/>
</dbReference>
<dbReference type="AlphaFoldDB" id="A0A0K8MFA2"/>